<organism evidence="1 2">
    <name type="scientific">Porites evermanni</name>
    <dbReference type="NCBI Taxonomy" id="104178"/>
    <lineage>
        <taxon>Eukaryota</taxon>
        <taxon>Metazoa</taxon>
        <taxon>Cnidaria</taxon>
        <taxon>Anthozoa</taxon>
        <taxon>Hexacorallia</taxon>
        <taxon>Scleractinia</taxon>
        <taxon>Fungiina</taxon>
        <taxon>Poritidae</taxon>
        <taxon>Porites</taxon>
    </lineage>
</organism>
<accession>A0ABN8LPZ9</accession>
<comment type="caution">
    <text evidence="1">The sequence shown here is derived from an EMBL/GenBank/DDBJ whole genome shotgun (WGS) entry which is preliminary data.</text>
</comment>
<evidence type="ECO:0000313" key="1">
    <source>
        <dbReference type="EMBL" id="CAH3018099.1"/>
    </source>
</evidence>
<name>A0ABN8LPZ9_9CNID</name>
<dbReference type="PANTHER" id="PTHR33395:SF22">
    <property type="entry name" value="REVERSE TRANSCRIPTASE DOMAIN-CONTAINING PROTEIN"/>
    <property type="match status" value="1"/>
</dbReference>
<sequence length="264" mass="30555">RQKNLQRLFEDFNMQNVIAELTRITYTTKSLIDLIVTTKVDVVRCTGVMPLGISDHCLVYTTLKLSSKRPPPKIIRTRNFKNFNAANFKADIEKIPFHILEIFHHKDDAVWGWEQLFKDICNAHAPFKDVKVRSMSAPWINNTIRHKMNRRFKLLKEANRTKDPSKWAAYKKLRNEITADIRGTQRQFSGKYLAKAKHFKDLLADVKTTAEYWNLLSKANNPKLRKAIGPLKREHGSLAVDDKEKSNLVNNFFSNIGEKLAGSF</sequence>
<protein>
    <recommendedName>
        <fullName evidence="3">Endonuclease/exonuclease/phosphatase domain-containing protein</fullName>
    </recommendedName>
</protein>
<feature type="non-terminal residue" evidence="1">
    <location>
        <position position="1"/>
    </location>
</feature>
<evidence type="ECO:0000313" key="2">
    <source>
        <dbReference type="Proteomes" id="UP001159427"/>
    </source>
</evidence>
<gene>
    <name evidence="1" type="ORF">PEVE_00041272</name>
</gene>
<dbReference type="Proteomes" id="UP001159427">
    <property type="component" value="Unassembled WGS sequence"/>
</dbReference>
<dbReference type="PANTHER" id="PTHR33395">
    <property type="entry name" value="TRANSCRIPTASE, PUTATIVE-RELATED-RELATED"/>
    <property type="match status" value="1"/>
</dbReference>
<dbReference type="EMBL" id="CALNXI010000078">
    <property type="protein sequence ID" value="CAH3018099.1"/>
    <property type="molecule type" value="Genomic_DNA"/>
</dbReference>
<feature type="non-terminal residue" evidence="1">
    <location>
        <position position="264"/>
    </location>
</feature>
<reference evidence="1 2" key="1">
    <citation type="submission" date="2022-05" db="EMBL/GenBank/DDBJ databases">
        <authorList>
            <consortium name="Genoscope - CEA"/>
            <person name="William W."/>
        </authorList>
    </citation>
    <scope>NUCLEOTIDE SEQUENCE [LARGE SCALE GENOMIC DNA]</scope>
</reference>
<proteinExistence type="predicted"/>
<keyword evidence="2" id="KW-1185">Reference proteome</keyword>
<evidence type="ECO:0008006" key="3">
    <source>
        <dbReference type="Google" id="ProtNLM"/>
    </source>
</evidence>